<accession>A0A6L9XW85</accession>
<dbReference type="Proteomes" id="UP000474967">
    <property type="component" value="Unassembled WGS sequence"/>
</dbReference>
<name>A0A6L9XW85_9MICO</name>
<proteinExistence type="predicted"/>
<dbReference type="EMBL" id="JAAGWY010000001">
    <property type="protein sequence ID" value="NEN05278.1"/>
    <property type="molecule type" value="Genomic_DNA"/>
</dbReference>
<evidence type="ECO:0000313" key="1">
    <source>
        <dbReference type="EMBL" id="NEN05278.1"/>
    </source>
</evidence>
<dbReference type="AlphaFoldDB" id="A0A6L9XW85"/>
<gene>
    <name evidence="1" type="ORF">G3T36_05280</name>
</gene>
<sequence length="114" mass="12803">MSVVEVQHAFRTPLPPHDALDRVESLLEADGRWAVMSRRSDHVVATRCARPSKWTRPFSQVPDASVTLWVADDESETGAVVRVAAVLDTSPRKHDRELDRLASYFEGFGLRFNG</sequence>
<reference evidence="1 2" key="1">
    <citation type="journal article" date="2014" name="J. Microbiol.">
        <title>Diaminobutyricibacter tongyongensis gen. nov., sp. nov. and Homoserinibacter gongjuensis gen. nov., sp. nov. belong to the family Microbacteriaceae.</title>
        <authorList>
            <person name="Kim S.J."/>
            <person name="Ahn J.H."/>
            <person name="Weon H.Y."/>
            <person name="Hamada M."/>
            <person name="Suzuki K."/>
            <person name="Kwon S.W."/>
        </authorList>
    </citation>
    <scope>NUCLEOTIDE SEQUENCE [LARGE SCALE GENOMIC DNA]</scope>
    <source>
        <strain evidence="1 2">NBRC 108724</strain>
    </source>
</reference>
<comment type="caution">
    <text evidence="1">The sequence shown here is derived from an EMBL/GenBank/DDBJ whole genome shotgun (WGS) entry which is preliminary data.</text>
</comment>
<protein>
    <submittedName>
        <fullName evidence="1">Uncharacterized protein</fullName>
    </submittedName>
</protein>
<dbReference type="RefSeq" id="WP_163288512.1">
    <property type="nucleotide sequence ID" value="NZ_JAAGWY010000001.1"/>
</dbReference>
<evidence type="ECO:0000313" key="2">
    <source>
        <dbReference type="Proteomes" id="UP000474967"/>
    </source>
</evidence>
<organism evidence="1 2">
    <name type="scientific">Leifsonia tongyongensis</name>
    <dbReference type="NCBI Taxonomy" id="1268043"/>
    <lineage>
        <taxon>Bacteria</taxon>
        <taxon>Bacillati</taxon>
        <taxon>Actinomycetota</taxon>
        <taxon>Actinomycetes</taxon>
        <taxon>Micrococcales</taxon>
        <taxon>Microbacteriaceae</taxon>
        <taxon>Leifsonia</taxon>
    </lineage>
</organism>
<keyword evidence="2" id="KW-1185">Reference proteome</keyword>